<dbReference type="EMBL" id="CP022601">
    <property type="protein sequence ID" value="AXJ14085.1"/>
    <property type="molecule type" value="Genomic_DNA"/>
</dbReference>
<feature type="transmembrane region" description="Helical" evidence="1">
    <location>
        <begin position="41"/>
        <end position="59"/>
    </location>
</feature>
<evidence type="ECO:0000313" key="2">
    <source>
        <dbReference type="EMBL" id="AXJ14085.1"/>
    </source>
</evidence>
<keyword evidence="1" id="KW-0472">Membrane</keyword>
<evidence type="ECO:0000313" key="3">
    <source>
        <dbReference type="Proteomes" id="UP000255411"/>
    </source>
</evidence>
<evidence type="ECO:0000256" key="1">
    <source>
        <dbReference type="SAM" id="Phobius"/>
    </source>
</evidence>
<accession>A0A345VMY3</accession>
<organism evidence="2 3">
    <name type="scientific">Streptococcus pluranimalium</name>
    <dbReference type="NCBI Taxonomy" id="82348"/>
    <lineage>
        <taxon>Bacteria</taxon>
        <taxon>Bacillati</taxon>
        <taxon>Bacillota</taxon>
        <taxon>Bacilli</taxon>
        <taxon>Lactobacillales</taxon>
        <taxon>Streptococcaceae</taxon>
        <taxon>Streptococcus</taxon>
    </lineage>
</organism>
<protein>
    <submittedName>
        <fullName evidence="2">Uncharacterized protein</fullName>
    </submittedName>
</protein>
<keyword evidence="1" id="KW-1133">Transmembrane helix</keyword>
<sequence length="76" mass="8539">MKDLVISFAQDYLSWGAVGLGVAMGVWMLAKEKSTGKAMSWFFGCLTFAFICAFPDLFLSKFFDLLKWGIDKIKIS</sequence>
<proteinExistence type="predicted"/>
<dbReference type="Proteomes" id="UP000255411">
    <property type="component" value="Chromosome"/>
</dbReference>
<gene>
    <name evidence="2" type="ORF">Sp14A_22030</name>
</gene>
<reference evidence="2 3" key="1">
    <citation type="submission" date="2017-07" db="EMBL/GenBank/DDBJ databases">
        <title>Streptococcus pluranimalium as cause of bovine abortion.</title>
        <authorList>
            <person name="Rodriguez Campos S."/>
            <person name="Gobeli Brawand S."/>
            <person name="Brodard I."/>
            <person name="Rychener L."/>
            <person name="Perreten V."/>
        </authorList>
    </citation>
    <scope>NUCLEOTIDE SEQUENCE [LARGE SCALE GENOMIC DNA]</scope>
    <source>
        <strain evidence="2 3">14A0014</strain>
    </source>
</reference>
<dbReference type="RefSeq" id="WP_115131008.1">
    <property type="nucleotide sequence ID" value="NZ_CP022601.1"/>
</dbReference>
<keyword evidence="1" id="KW-0812">Transmembrane</keyword>
<dbReference type="AlphaFoldDB" id="A0A345VMY3"/>
<feature type="transmembrane region" description="Helical" evidence="1">
    <location>
        <begin position="12"/>
        <end position="29"/>
    </location>
</feature>
<name>A0A345VMY3_9STRE</name>